<gene>
    <name evidence="1" type="ORF">MNBD_GAMMA21-336</name>
</gene>
<dbReference type="EMBL" id="UOFR01000010">
    <property type="protein sequence ID" value="VAW91333.1"/>
    <property type="molecule type" value="Genomic_DNA"/>
</dbReference>
<organism evidence="1">
    <name type="scientific">hydrothermal vent metagenome</name>
    <dbReference type="NCBI Taxonomy" id="652676"/>
    <lineage>
        <taxon>unclassified sequences</taxon>
        <taxon>metagenomes</taxon>
        <taxon>ecological metagenomes</taxon>
    </lineage>
</organism>
<accession>A0A3B0ZTD1</accession>
<dbReference type="SUPFAM" id="SSF51556">
    <property type="entry name" value="Metallo-dependent hydrolases"/>
    <property type="match status" value="1"/>
</dbReference>
<protein>
    <submittedName>
        <fullName evidence="1">Uncharacterized protein</fullName>
    </submittedName>
</protein>
<name>A0A3B0ZTD1_9ZZZZ</name>
<reference evidence="1" key="1">
    <citation type="submission" date="2018-06" db="EMBL/GenBank/DDBJ databases">
        <authorList>
            <person name="Zhirakovskaya E."/>
        </authorList>
    </citation>
    <scope>NUCLEOTIDE SEQUENCE</scope>
</reference>
<dbReference type="AlphaFoldDB" id="A0A3B0ZTD1"/>
<sequence length="414" mass="46986">MKRRTFVKLLGLGAVAGTGYYYFPDEGIFNPCLDSALPNKLLEHDIVNQAWDGIDPNLYRDIHTHLIGVGDSDSGIYIHPSMQDMLSPLQYVRYVFYINAACADRESGIDKGYIETLIRLMKDFPTGARSMVMAFDYNYDADGQRNKDKSPFYTPNTYAQAIAGQNSDRFDWIASIHPYREDSVSALQMAIQHGARAVKWLPPVMGIDPASEKCDRFYDAMVKYNMPLLTHAGDEHAFDNVDAQHFGNPLRLRRALDHGVRVIVAHCASEGKGADLDKGQDAPEVSNFDLFSRMMGEKKYEKLLFGEISAMTQLNRIGPALQAVLTRDDWQHRLLNGSDYPLPGVMPLFSTLTMSSLGYLKQSAVKPLEKIRRYNPMLYDFVLKRHLHWQGKKFAGKVFETENFFKENKKIMIG</sequence>
<dbReference type="Gene3D" id="3.20.20.140">
    <property type="entry name" value="Metal-dependent hydrolases"/>
    <property type="match status" value="1"/>
</dbReference>
<proteinExistence type="predicted"/>
<dbReference type="InterPro" id="IPR032466">
    <property type="entry name" value="Metal_Hydrolase"/>
</dbReference>
<evidence type="ECO:0000313" key="1">
    <source>
        <dbReference type="EMBL" id="VAW91333.1"/>
    </source>
</evidence>